<feature type="non-terminal residue" evidence="1">
    <location>
        <position position="319"/>
    </location>
</feature>
<evidence type="ECO:0000313" key="1">
    <source>
        <dbReference type="EMBL" id="CAG8724449.1"/>
    </source>
</evidence>
<organism evidence="1 2">
    <name type="scientific">Acaulospora colombiana</name>
    <dbReference type="NCBI Taxonomy" id="27376"/>
    <lineage>
        <taxon>Eukaryota</taxon>
        <taxon>Fungi</taxon>
        <taxon>Fungi incertae sedis</taxon>
        <taxon>Mucoromycota</taxon>
        <taxon>Glomeromycotina</taxon>
        <taxon>Glomeromycetes</taxon>
        <taxon>Diversisporales</taxon>
        <taxon>Acaulosporaceae</taxon>
        <taxon>Acaulospora</taxon>
    </lineage>
</organism>
<dbReference type="EMBL" id="CAJVPT010040056">
    <property type="protein sequence ID" value="CAG8724449.1"/>
    <property type="molecule type" value="Genomic_DNA"/>
</dbReference>
<evidence type="ECO:0000313" key="2">
    <source>
        <dbReference type="Proteomes" id="UP000789525"/>
    </source>
</evidence>
<protein>
    <submittedName>
        <fullName evidence="1">2465_t:CDS:1</fullName>
    </submittedName>
</protein>
<name>A0ACA9Q0U5_9GLOM</name>
<dbReference type="Proteomes" id="UP000789525">
    <property type="component" value="Unassembled WGS sequence"/>
</dbReference>
<sequence>AVVVSQPMFAGGSKQGRGHQFQPLRNPSQEPCGTLALPINMPQQESEFNKLLQSIENLLQPSRTSLPRKPPEVFKPNSNLTLLLAGDNTKILRRYQAQDYPLTLYRVQYEGCQTRRDRSSNELRATSSAIPQTKSELREMVDKHLDWACWEPSPFISLFSDEEHAINWGRRLLRRRWGMRNKKFTLLSFQIPEQTAMVFSVSDLQTSLGVVTWNGKLAHDEYLCFGRIPLNWCVESSTHSLEYSEEDEEITEVYFDFHSFESKPWFKMSIASDLATDIVIRYIWPIRIKMNANLKGIGLPSGDIIHHPIPVPPQLAVRN</sequence>
<gene>
    <name evidence="1" type="ORF">ACOLOM_LOCUS11289</name>
</gene>
<feature type="non-terminal residue" evidence="1">
    <location>
        <position position="1"/>
    </location>
</feature>
<comment type="caution">
    <text evidence="1">The sequence shown here is derived from an EMBL/GenBank/DDBJ whole genome shotgun (WGS) entry which is preliminary data.</text>
</comment>
<reference evidence="1" key="1">
    <citation type="submission" date="2021-06" db="EMBL/GenBank/DDBJ databases">
        <authorList>
            <person name="Kallberg Y."/>
            <person name="Tangrot J."/>
            <person name="Rosling A."/>
        </authorList>
    </citation>
    <scope>NUCLEOTIDE SEQUENCE</scope>
    <source>
        <strain evidence="1">CL356</strain>
    </source>
</reference>
<keyword evidence="2" id="KW-1185">Reference proteome</keyword>
<proteinExistence type="predicted"/>
<accession>A0ACA9Q0U5</accession>